<dbReference type="InterPro" id="IPR022644">
    <property type="entry name" value="De-COase2_N"/>
</dbReference>
<keyword evidence="5 8" id="KW-0457">Lysine biosynthesis</keyword>
<feature type="binding site" evidence="5">
    <location>
        <begin position="281"/>
        <end position="284"/>
    </location>
    <ligand>
        <name>pyridoxal 5'-phosphate</name>
        <dbReference type="ChEBI" id="CHEBI:597326"/>
    </ligand>
</feature>
<dbReference type="SUPFAM" id="SSF50621">
    <property type="entry name" value="Alanine racemase C-terminal domain-like"/>
    <property type="match status" value="1"/>
</dbReference>
<dbReference type="InterPro" id="IPR009006">
    <property type="entry name" value="Ala_racemase/Decarboxylase_C"/>
</dbReference>
<reference evidence="10 11" key="1">
    <citation type="submission" date="2020-08" db="EMBL/GenBank/DDBJ databases">
        <title>Genomic Encyclopedia of Type Strains, Phase III (KMG-III): the genomes of soil and plant-associated and newly described type strains.</title>
        <authorList>
            <person name="Whitman W."/>
        </authorList>
    </citation>
    <scope>NUCLEOTIDE SEQUENCE [LARGE SCALE GENOMIC DNA]</scope>
    <source>
        <strain evidence="10 11">CECT 8803</strain>
    </source>
</reference>
<dbReference type="Gene3D" id="3.20.20.10">
    <property type="entry name" value="Alanine racemase"/>
    <property type="match status" value="1"/>
</dbReference>
<comment type="caution">
    <text evidence="10">The sequence shown here is derived from an EMBL/GenBank/DDBJ whole genome shotgun (WGS) entry which is preliminary data.</text>
</comment>
<keyword evidence="3 5" id="KW-0663">Pyridoxal phosphate</keyword>
<dbReference type="CDD" id="cd06828">
    <property type="entry name" value="PLPDE_III_DapDC"/>
    <property type="match status" value="1"/>
</dbReference>
<organism evidence="10 11">
    <name type="scientific">Limibacillus halophilus</name>
    <dbReference type="NCBI Taxonomy" id="1579333"/>
    <lineage>
        <taxon>Bacteria</taxon>
        <taxon>Pseudomonadati</taxon>
        <taxon>Pseudomonadota</taxon>
        <taxon>Alphaproteobacteria</taxon>
        <taxon>Rhodospirillales</taxon>
        <taxon>Rhodovibrionaceae</taxon>
        <taxon>Limibacillus</taxon>
    </lineage>
</organism>
<feature type="binding site" evidence="5">
    <location>
        <position position="353"/>
    </location>
    <ligand>
        <name>substrate</name>
    </ligand>
</feature>
<dbReference type="GO" id="GO:0030170">
    <property type="term" value="F:pyridoxal phosphate binding"/>
    <property type="evidence" value="ECO:0007669"/>
    <property type="project" value="UniProtKB-UniRule"/>
</dbReference>
<keyword evidence="2 5" id="KW-0210">Decarboxylase</keyword>
<comment type="similarity">
    <text evidence="5">Belongs to the Orn/Lys/Arg decarboxylase class-II family. LysA subfamily.</text>
</comment>
<comment type="function">
    <text evidence="5">Specifically catalyzes the decarboxylation of meso-diaminopimelate (meso-DAP) to L-lysine.</text>
</comment>
<comment type="catalytic activity">
    <reaction evidence="5 8">
        <text>meso-2,6-diaminopimelate + H(+) = L-lysine + CO2</text>
        <dbReference type="Rhea" id="RHEA:15101"/>
        <dbReference type="ChEBI" id="CHEBI:15378"/>
        <dbReference type="ChEBI" id="CHEBI:16526"/>
        <dbReference type="ChEBI" id="CHEBI:32551"/>
        <dbReference type="ChEBI" id="CHEBI:57791"/>
        <dbReference type="EC" id="4.1.1.20"/>
    </reaction>
</comment>
<evidence type="ECO:0000256" key="6">
    <source>
        <dbReference type="NCBIfam" id="TIGR01048"/>
    </source>
</evidence>
<dbReference type="RefSeq" id="WP_183416890.1">
    <property type="nucleotide sequence ID" value="NZ_JACHXA010000006.1"/>
</dbReference>
<dbReference type="AlphaFoldDB" id="A0A839SWM5"/>
<dbReference type="InterPro" id="IPR029066">
    <property type="entry name" value="PLP-binding_barrel"/>
</dbReference>
<keyword evidence="11" id="KW-1185">Reference proteome</keyword>
<dbReference type="InterPro" id="IPR000183">
    <property type="entry name" value="Orn/DAP/Arg_de-COase"/>
</dbReference>
<feature type="modified residue" description="N6-(pyridoxal phosphate)lysine" evidence="5 7">
    <location>
        <position position="68"/>
    </location>
</feature>
<dbReference type="Pfam" id="PF02784">
    <property type="entry name" value="Orn_Arg_deC_N"/>
    <property type="match status" value="1"/>
</dbReference>
<evidence type="ECO:0000259" key="9">
    <source>
        <dbReference type="Pfam" id="PF02784"/>
    </source>
</evidence>
<evidence type="ECO:0000256" key="7">
    <source>
        <dbReference type="PIRSR" id="PIRSR600183-50"/>
    </source>
</evidence>
<dbReference type="EC" id="4.1.1.20" evidence="5 6"/>
<dbReference type="PANTHER" id="PTHR43727:SF2">
    <property type="entry name" value="GROUP IV DECARBOXYLASE"/>
    <property type="match status" value="1"/>
</dbReference>
<comment type="cofactor">
    <cofactor evidence="1 5 7 8">
        <name>pyridoxal 5'-phosphate</name>
        <dbReference type="ChEBI" id="CHEBI:597326"/>
    </cofactor>
</comment>
<protein>
    <recommendedName>
        <fullName evidence="5 6">Diaminopimelate decarboxylase</fullName>
        <shortName evidence="5">DAP decarboxylase</shortName>
        <shortName evidence="5">DAPDC</shortName>
        <ecNumber evidence="5 6">4.1.1.20</ecNumber>
    </recommendedName>
</protein>
<evidence type="ECO:0000256" key="8">
    <source>
        <dbReference type="RuleBase" id="RU003738"/>
    </source>
</evidence>
<dbReference type="FunFam" id="3.20.20.10:FF:000003">
    <property type="entry name" value="Diaminopimelate decarboxylase"/>
    <property type="match status" value="1"/>
</dbReference>
<dbReference type="Gene3D" id="2.40.37.10">
    <property type="entry name" value="Lyase, Ornithine Decarboxylase, Chain A, domain 1"/>
    <property type="match status" value="1"/>
</dbReference>
<name>A0A839SWM5_9PROT</name>
<proteinExistence type="inferred from homology"/>
<feature type="domain" description="Orn/DAP/Arg decarboxylase 2 N-terminal" evidence="9">
    <location>
        <begin position="45"/>
        <end position="288"/>
    </location>
</feature>
<feature type="binding site" evidence="5">
    <location>
        <position position="381"/>
    </location>
    <ligand>
        <name>pyridoxal 5'-phosphate</name>
        <dbReference type="ChEBI" id="CHEBI:597326"/>
    </ligand>
</feature>
<gene>
    <name evidence="5" type="primary">lysA</name>
    <name evidence="10" type="ORF">FHR98_002377</name>
</gene>
<feature type="binding site" evidence="5">
    <location>
        <position position="381"/>
    </location>
    <ligand>
        <name>substrate</name>
    </ligand>
</feature>
<keyword evidence="4 5" id="KW-0456">Lyase</keyword>
<dbReference type="UniPathway" id="UPA00034">
    <property type="reaction ID" value="UER00027"/>
</dbReference>
<dbReference type="SUPFAM" id="SSF51419">
    <property type="entry name" value="PLP-binding barrel"/>
    <property type="match status" value="1"/>
</dbReference>
<feature type="binding site" evidence="5">
    <location>
        <position position="284"/>
    </location>
    <ligand>
        <name>substrate</name>
    </ligand>
</feature>
<feature type="binding site" evidence="5">
    <location>
        <position position="320"/>
    </location>
    <ligand>
        <name>substrate</name>
    </ligand>
</feature>
<accession>A0A839SWM5</accession>
<evidence type="ECO:0000313" key="10">
    <source>
        <dbReference type="EMBL" id="MBB3066074.1"/>
    </source>
</evidence>
<dbReference type="GO" id="GO:0008836">
    <property type="term" value="F:diaminopimelate decarboxylase activity"/>
    <property type="evidence" value="ECO:0007669"/>
    <property type="project" value="UniProtKB-UniRule"/>
</dbReference>
<comment type="subunit">
    <text evidence="5">Homodimer.</text>
</comment>
<dbReference type="PRINTS" id="PR01181">
    <property type="entry name" value="DAPDCRBXLASE"/>
</dbReference>
<dbReference type="PANTHER" id="PTHR43727">
    <property type="entry name" value="DIAMINOPIMELATE DECARBOXYLASE"/>
    <property type="match status" value="1"/>
</dbReference>
<evidence type="ECO:0000256" key="3">
    <source>
        <dbReference type="ARBA" id="ARBA00022898"/>
    </source>
</evidence>
<evidence type="ECO:0000256" key="4">
    <source>
        <dbReference type="ARBA" id="ARBA00023239"/>
    </source>
</evidence>
<dbReference type="GO" id="GO:0009089">
    <property type="term" value="P:lysine biosynthetic process via diaminopimelate"/>
    <property type="evidence" value="ECO:0007669"/>
    <property type="project" value="UniProtKB-UniRule"/>
</dbReference>
<feature type="binding site" evidence="5">
    <location>
        <position position="324"/>
    </location>
    <ligand>
        <name>substrate</name>
    </ligand>
</feature>
<dbReference type="HAMAP" id="MF_02120">
    <property type="entry name" value="LysA"/>
    <property type="match status" value="1"/>
</dbReference>
<evidence type="ECO:0000256" key="5">
    <source>
        <dbReference type="HAMAP-Rule" id="MF_02120"/>
    </source>
</evidence>
<evidence type="ECO:0000313" key="11">
    <source>
        <dbReference type="Proteomes" id="UP000581135"/>
    </source>
</evidence>
<dbReference type="InterPro" id="IPR002986">
    <property type="entry name" value="DAP_deCOOHase_LysA"/>
</dbReference>
<feature type="binding site" evidence="5">
    <location>
        <position position="247"/>
    </location>
    <ligand>
        <name>pyridoxal 5'-phosphate</name>
        <dbReference type="ChEBI" id="CHEBI:597326"/>
    </ligand>
</feature>
<dbReference type="EMBL" id="JACHXA010000006">
    <property type="protein sequence ID" value="MBB3066074.1"/>
    <property type="molecule type" value="Genomic_DNA"/>
</dbReference>
<sequence length="432" mass="47093">MNSTTLLPQEGFSFREGLLHAEGVPIDRIAEQVGTPFYLYSSSAMEAAYQRFTAALTGLNAKVFYAMKANSNQAVVRSFAEWGAGSDVVSEGELRRALAAGVPGNRIVFAGVGKTQREMAFALEAGILQFNVESLPELEQLNQVALSMGRKAPVALRVNPNVDAQTHTKIATGRKADKFGIDLDHARTLYRDAQVMKGIAVEGLAVHIGSQLTRMEPFRDAFQRTADFYREMQAAGVPLLRLDLGGGLGVPYHHDQAPDLQRYAEIVKETTAGLGAELAFEPGRYLVASAGLLVTRVVFVKEERGRRFIIVDGAMNDLIRPTLYEAWHNIIPLRQADSGAELTPCDVVGPVCESGDFFAKERDLPPLKSGDLLALCDAGAYGSAMASNYNSRPLVPEVMVRGDEMAVVRPRQDYATMIAQDRLPGWLPALHN</sequence>
<keyword evidence="5" id="KW-0028">Amino-acid biosynthesis</keyword>
<evidence type="ECO:0000256" key="1">
    <source>
        <dbReference type="ARBA" id="ARBA00001933"/>
    </source>
</evidence>
<comment type="pathway">
    <text evidence="5 8">Amino-acid biosynthesis; L-lysine biosynthesis via DAP pathway; L-lysine from DL-2,6-diaminopimelate: step 1/1.</text>
</comment>
<evidence type="ECO:0000256" key="2">
    <source>
        <dbReference type="ARBA" id="ARBA00022793"/>
    </source>
</evidence>
<dbReference type="PRINTS" id="PR01179">
    <property type="entry name" value="ODADCRBXLASE"/>
</dbReference>
<dbReference type="NCBIfam" id="TIGR01048">
    <property type="entry name" value="lysA"/>
    <property type="match status" value="1"/>
</dbReference>
<feature type="active site" description="Proton donor" evidence="7">
    <location>
        <position position="352"/>
    </location>
</feature>
<dbReference type="Proteomes" id="UP000581135">
    <property type="component" value="Unassembled WGS sequence"/>
</dbReference>